<comment type="subcellular location">
    <subcellularLocation>
        <location evidence="1">Cytoplasm</location>
    </subcellularLocation>
</comment>
<feature type="domain" description="Response regulatory" evidence="10">
    <location>
        <begin position="3"/>
        <end position="120"/>
    </location>
</feature>
<evidence type="ECO:0000256" key="2">
    <source>
        <dbReference type="ARBA" id="ARBA00022490"/>
    </source>
</evidence>
<evidence type="ECO:0000256" key="1">
    <source>
        <dbReference type="ARBA" id="ARBA00004496"/>
    </source>
</evidence>
<evidence type="ECO:0000256" key="9">
    <source>
        <dbReference type="PROSITE-ProRule" id="PRU00169"/>
    </source>
</evidence>
<dbReference type="RefSeq" id="WP_377933966.1">
    <property type="nucleotide sequence ID" value="NZ_JBHUMF010000015.1"/>
</dbReference>
<evidence type="ECO:0000256" key="3">
    <source>
        <dbReference type="ARBA" id="ARBA00022553"/>
    </source>
</evidence>
<comment type="caution">
    <text evidence="11">The sequence shown here is derived from an EMBL/GenBank/DDBJ whole genome shotgun (WGS) entry which is preliminary data.</text>
</comment>
<protein>
    <submittedName>
        <fullName evidence="11">Response regulator</fullName>
    </submittedName>
</protein>
<dbReference type="EMBL" id="JBHUMF010000015">
    <property type="protein sequence ID" value="MFD2680506.1"/>
    <property type="molecule type" value="Genomic_DNA"/>
</dbReference>
<evidence type="ECO:0000256" key="6">
    <source>
        <dbReference type="ARBA" id="ARBA00023125"/>
    </source>
</evidence>
<dbReference type="CDD" id="cd19925">
    <property type="entry name" value="REC_citrate_TCS"/>
    <property type="match status" value="1"/>
</dbReference>
<dbReference type="PROSITE" id="PS50110">
    <property type="entry name" value="RESPONSE_REGULATORY"/>
    <property type="match status" value="1"/>
</dbReference>
<feature type="modified residue" description="4-aspartylphosphate" evidence="9">
    <location>
        <position position="54"/>
    </location>
</feature>
<dbReference type="SMART" id="SM00448">
    <property type="entry name" value="REC"/>
    <property type="match status" value="1"/>
</dbReference>
<dbReference type="InterPro" id="IPR051271">
    <property type="entry name" value="2C-system_Tx_regulators"/>
</dbReference>
<dbReference type="Gene3D" id="3.40.50.2300">
    <property type="match status" value="1"/>
</dbReference>
<keyword evidence="6" id="KW-0238">DNA-binding</keyword>
<evidence type="ECO:0000313" key="11">
    <source>
        <dbReference type="EMBL" id="MFD2680506.1"/>
    </source>
</evidence>
<keyword evidence="3 9" id="KW-0597">Phosphoprotein</keyword>
<organism evidence="11 12">
    <name type="scientific">Bacillus seohaeanensis</name>
    <dbReference type="NCBI Taxonomy" id="284580"/>
    <lineage>
        <taxon>Bacteria</taxon>
        <taxon>Bacillati</taxon>
        <taxon>Bacillota</taxon>
        <taxon>Bacilli</taxon>
        <taxon>Bacillales</taxon>
        <taxon>Bacillaceae</taxon>
        <taxon>Bacillus</taxon>
    </lineage>
</organism>
<evidence type="ECO:0000256" key="5">
    <source>
        <dbReference type="ARBA" id="ARBA00023015"/>
    </source>
</evidence>
<evidence type="ECO:0000256" key="8">
    <source>
        <dbReference type="ARBA" id="ARBA00023163"/>
    </source>
</evidence>
<dbReference type="Pfam" id="PF00072">
    <property type="entry name" value="Response_reg"/>
    <property type="match status" value="1"/>
</dbReference>
<dbReference type="InterPro" id="IPR024187">
    <property type="entry name" value="Sig_transdc_resp-reg_cit/mal"/>
</dbReference>
<reference evidence="12" key="1">
    <citation type="journal article" date="2019" name="Int. J. Syst. Evol. Microbiol.">
        <title>The Global Catalogue of Microorganisms (GCM) 10K type strain sequencing project: providing services to taxonomists for standard genome sequencing and annotation.</title>
        <authorList>
            <consortium name="The Broad Institute Genomics Platform"/>
            <consortium name="The Broad Institute Genome Sequencing Center for Infectious Disease"/>
            <person name="Wu L."/>
            <person name="Ma J."/>
        </authorList>
    </citation>
    <scope>NUCLEOTIDE SEQUENCE [LARGE SCALE GENOMIC DNA]</scope>
    <source>
        <strain evidence="12">KCTC 3913</strain>
    </source>
</reference>
<sequence length="244" mass="28180">MINVLIVEDDPMVAKFNQQYLQEIEGFQLIGLAHSVDDARKKIEENKVDLILLDVYMPGGKTGLDLLSSIRRERREVDVILITAASEVDKIQAALRQGAVDYLIKPFEFERFYKALTLYKEKQDLLKMNRKIDQNELDRYLMGGGERTAVEETPLLPKGLTQSTLEIIYDHIKHFKTKSFSTDDIAEASNISRVSIRKYLKFLKDNDILEETLTYGIGRPVYHYSLNKMKIPLLERYLSSNKES</sequence>
<evidence type="ECO:0000256" key="4">
    <source>
        <dbReference type="ARBA" id="ARBA00023012"/>
    </source>
</evidence>
<dbReference type="SUPFAM" id="SSF52172">
    <property type="entry name" value="CheY-like"/>
    <property type="match status" value="1"/>
</dbReference>
<keyword evidence="8" id="KW-0804">Transcription</keyword>
<keyword evidence="7" id="KW-0010">Activator</keyword>
<dbReference type="SUPFAM" id="SSF46785">
    <property type="entry name" value="Winged helix' DNA-binding domain"/>
    <property type="match status" value="1"/>
</dbReference>
<dbReference type="PANTHER" id="PTHR45526">
    <property type="entry name" value="TRANSCRIPTIONAL REGULATORY PROTEIN DPIA"/>
    <property type="match status" value="1"/>
</dbReference>
<evidence type="ECO:0000256" key="7">
    <source>
        <dbReference type="ARBA" id="ARBA00023159"/>
    </source>
</evidence>
<dbReference type="Proteomes" id="UP001597506">
    <property type="component" value="Unassembled WGS sequence"/>
</dbReference>
<evidence type="ECO:0000313" key="12">
    <source>
        <dbReference type="Proteomes" id="UP001597506"/>
    </source>
</evidence>
<keyword evidence="12" id="KW-1185">Reference proteome</keyword>
<name>A0ABW5RQW0_9BACI</name>
<dbReference type="InterPro" id="IPR036390">
    <property type="entry name" value="WH_DNA-bd_sf"/>
</dbReference>
<proteinExistence type="predicted"/>
<evidence type="ECO:0000259" key="10">
    <source>
        <dbReference type="PROSITE" id="PS50110"/>
    </source>
</evidence>
<dbReference type="InterPro" id="IPR011006">
    <property type="entry name" value="CheY-like_superfamily"/>
</dbReference>
<keyword evidence="2" id="KW-0963">Cytoplasm</keyword>
<dbReference type="Gene3D" id="1.10.10.10">
    <property type="entry name" value="Winged helix-like DNA-binding domain superfamily/Winged helix DNA-binding domain"/>
    <property type="match status" value="1"/>
</dbReference>
<gene>
    <name evidence="11" type="ORF">ACFSUL_07025</name>
</gene>
<accession>A0ABW5RQW0</accession>
<dbReference type="InterPro" id="IPR001789">
    <property type="entry name" value="Sig_transdc_resp-reg_receiver"/>
</dbReference>
<dbReference type="PANTHER" id="PTHR45526:SF1">
    <property type="entry name" value="TRANSCRIPTIONAL REGULATORY PROTEIN DCUR-RELATED"/>
    <property type="match status" value="1"/>
</dbReference>
<dbReference type="PIRSF" id="PIRSF006171">
    <property type="entry name" value="RR_citrat_malat"/>
    <property type="match status" value="1"/>
</dbReference>
<dbReference type="InterPro" id="IPR036388">
    <property type="entry name" value="WH-like_DNA-bd_sf"/>
</dbReference>
<keyword evidence="4" id="KW-0902">Two-component regulatory system</keyword>
<keyword evidence="5" id="KW-0805">Transcription regulation</keyword>